<comment type="caution">
    <text evidence="2">The sequence shown here is derived from an EMBL/GenBank/DDBJ whole genome shotgun (WGS) entry which is preliminary data.</text>
</comment>
<feature type="compositionally biased region" description="Basic and acidic residues" evidence="1">
    <location>
        <begin position="1"/>
        <end position="11"/>
    </location>
</feature>
<protein>
    <submittedName>
        <fullName evidence="2">Uncharacterized protein</fullName>
    </submittedName>
</protein>
<dbReference type="Proteomes" id="UP000234323">
    <property type="component" value="Unassembled WGS sequence"/>
</dbReference>
<feature type="region of interest" description="Disordered" evidence="1">
    <location>
        <begin position="1"/>
        <end position="81"/>
    </location>
</feature>
<dbReference type="AlphaFoldDB" id="A0A2I1GV51"/>
<organism evidence="2 3">
    <name type="scientific">Rhizophagus irregularis</name>
    <dbReference type="NCBI Taxonomy" id="588596"/>
    <lineage>
        <taxon>Eukaryota</taxon>
        <taxon>Fungi</taxon>
        <taxon>Fungi incertae sedis</taxon>
        <taxon>Mucoromycota</taxon>
        <taxon>Glomeromycotina</taxon>
        <taxon>Glomeromycetes</taxon>
        <taxon>Glomerales</taxon>
        <taxon>Glomeraceae</taxon>
        <taxon>Rhizophagus</taxon>
    </lineage>
</organism>
<feature type="compositionally biased region" description="Low complexity" evidence="1">
    <location>
        <begin position="59"/>
        <end position="81"/>
    </location>
</feature>
<evidence type="ECO:0000313" key="3">
    <source>
        <dbReference type="Proteomes" id="UP000234323"/>
    </source>
</evidence>
<keyword evidence="3" id="KW-1185">Reference proteome</keyword>
<reference evidence="2 3" key="1">
    <citation type="submission" date="2015-10" db="EMBL/GenBank/DDBJ databases">
        <title>Genome analyses suggest a sexual origin of heterokaryosis in a supposedly ancient asexual fungus.</title>
        <authorList>
            <person name="Ropars J."/>
            <person name="Sedzielewska K."/>
            <person name="Noel J."/>
            <person name="Charron P."/>
            <person name="Farinelli L."/>
            <person name="Marton T."/>
            <person name="Kruger M."/>
            <person name="Pelin A."/>
            <person name="Brachmann A."/>
            <person name="Corradi N."/>
        </authorList>
    </citation>
    <scope>NUCLEOTIDE SEQUENCE [LARGE SCALE GENOMIC DNA]</scope>
    <source>
        <strain evidence="2 3">A4</strain>
    </source>
</reference>
<evidence type="ECO:0000313" key="2">
    <source>
        <dbReference type="EMBL" id="PKY50522.1"/>
    </source>
</evidence>
<gene>
    <name evidence="2" type="ORF">RhiirA4_467042</name>
</gene>
<evidence type="ECO:0000256" key="1">
    <source>
        <dbReference type="SAM" id="MobiDB-lite"/>
    </source>
</evidence>
<sequence length="81" mass="9187">MDAEERSEVDSRLQISENEGEKTQKRPNPPTVAETLPEKKQKVKKGKEKKKVKSRNKSCGKINNVGENNVPNNNNNNEQAR</sequence>
<proteinExistence type="predicted"/>
<accession>A0A2I1GV51</accession>
<name>A0A2I1GV51_9GLOM</name>
<feature type="compositionally biased region" description="Basic residues" evidence="1">
    <location>
        <begin position="41"/>
        <end position="58"/>
    </location>
</feature>
<dbReference type="EMBL" id="LLXI01000886">
    <property type="protein sequence ID" value="PKY50522.1"/>
    <property type="molecule type" value="Genomic_DNA"/>
</dbReference>